<dbReference type="GO" id="GO:0006145">
    <property type="term" value="P:purine nucleobase catabolic process"/>
    <property type="evidence" value="ECO:0007669"/>
    <property type="project" value="TreeGrafter"/>
</dbReference>
<feature type="binding site" evidence="6">
    <location>
        <position position="97"/>
    </location>
    <ligand>
        <name>substrate</name>
    </ligand>
</feature>
<feature type="binding site" evidence="6">
    <location>
        <begin position="65"/>
        <end position="67"/>
    </location>
    <ligand>
        <name>substrate</name>
    </ligand>
</feature>
<evidence type="ECO:0000256" key="1">
    <source>
        <dbReference type="ARBA" id="ARBA00002368"/>
    </source>
</evidence>
<dbReference type="CDD" id="cd01317">
    <property type="entry name" value="DHOase_IIa"/>
    <property type="match status" value="1"/>
</dbReference>
<dbReference type="PANTHER" id="PTHR43668:SF2">
    <property type="entry name" value="ALLANTOINASE"/>
    <property type="match status" value="1"/>
</dbReference>
<keyword evidence="9" id="KW-1185">Reference proteome</keyword>
<dbReference type="RefSeq" id="WP_109748252.1">
    <property type="nucleotide sequence ID" value="NZ_CABJAT010000004.1"/>
</dbReference>
<dbReference type="SUPFAM" id="SSF51338">
    <property type="entry name" value="Composite domain of metallo-dependent hydrolases"/>
    <property type="match status" value="1"/>
</dbReference>
<dbReference type="GO" id="GO:0004038">
    <property type="term" value="F:allantoinase activity"/>
    <property type="evidence" value="ECO:0007669"/>
    <property type="project" value="TreeGrafter"/>
</dbReference>
<feature type="binding site" evidence="6">
    <location>
        <position position="65"/>
    </location>
    <ligand>
        <name>Zn(2+)</name>
        <dbReference type="ChEBI" id="CHEBI:29105"/>
        <label>1</label>
    </ligand>
</feature>
<dbReference type="Gene3D" id="3.20.20.140">
    <property type="entry name" value="Metal-dependent hydrolases"/>
    <property type="match status" value="1"/>
</dbReference>
<dbReference type="SUPFAM" id="SSF51556">
    <property type="entry name" value="Metallo-dependent hydrolases"/>
    <property type="match status" value="1"/>
</dbReference>
<dbReference type="GO" id="GO:0044205">
    <property type="term" value="P:'de novo' UMP biosynthetic process"/>
    <property type="evidence" value="ECO:0007669"/>
    <property type="project" value="UniProtKB-UniRule"/>
</dbReference>
<comment type="caution">
    <text evidence="8">The sequence shown here is derived from an EMBL/GenBank/DDBJ whole genome shotgun (WGS) entry which is preliminary data.</text>
</comment>
<accession>A0AB73SZB7</accession>
<feature type="domain" description="Dihydroorotase catalytic" evidence="7">
    <location>
        <begin position="54"/>
        <end position="241"/>
    </location>
</feature>
<feature type="binding site" evidence="6">
    <location>
        <position position="182"/>
    </location>
    <ligand>
        <name>Zn(2+)</name>
        <dbReference type="ChEBI" id="CHEBI:29105"/>
        <label>2</label>
    </ligand>
</feature>
<dbReference type="InterPro" id="IPR024403">
    <property type="entry name" value="DHOase_cat"/>
</dbReference>
<comment type="pathway">
    <text evidence="6">Pyrimidine metabolism; UMP biosynthesis via de novo pathway; (S)-dihydroorotate from bicarbonate: step 3/3.</text>
</comment>
<feature type="binding site" evidence="6">
    <location>
        <position position="281"/>
    </location>
    <ligand>
        <name>substrate</name>
    </ligand>
</feature>
<evidence type="ECO:0000313" key="9">
    <source>
        <dbReference type="Proteomes" id="UP000245412"/>
    </source>
</evidence>
<dbReference type="PROSITE" id="PS00483">
    <property type="entry name" value="DIHYDROOROTASE_2"/>
    <property type="match status" value="1"/>
</dbReference>
<evidence type="ECO:0000256" key="6">
    <source>
        <dbReference type="HAMAP-Rule" id="MF_00220"/>
    </source>
</evidence>
<dbReference type="InterPro" id="IPR002195">
    <property type="entry name" value="Dihydroorotase_CS"/>
</dbReference>
<comment type="cofactor">
    <cofactor evidence="6">
        <name>Zn(2+)</name>
        <dbReference type="ChEBI" id="CHEBI:29105"/>
    </cofactor>
    <text evidence="6">Binds 2 Zn(2+) ions per subunit.</text>
</comment>
<dbReference type="InterPro" id="IPR011059">
    <property type="entry name" value="Metal-dep_hydrolase_composite"/>
</dbReference>
<proteinExistence type="inferred from homology"/>
<name>A0AB73SZB7_9FIRM</name>
<keyword evidence="3 6" id="KW-0479">Metal-binding</keyword>
<evidence type="ECO:0000313" key="8">
    <source>
        <dbReference type="EMBL" id="PWJ72787.1"/>
    </source>
</evidence>
<feature type="active site" evidence="6">
    <location>
        <position position="308"/>
    </location>
</feature>
<dbReference type="InterPro" id="IPR032466">
    <property type="entry name" value="Metal_Hydrolase"/>
</dbReference>
<sequence length="430" mass="46244">MRILIQNGRVLDPASGRNGSFDILTEDDKIIKVEEKIDAEKAGAGKVIDAGGCFVMPGLIDLHVHLRDPGLTHKETVETGAMAAARGGFTTIVAMPNTKPVTDDKQKVSYVHNKAKMNAPIHVLQAGAVTKGQEGKELADIEGMAEAGAPAISEDGKSVMDSGLYREAMKIAARAGIPVLAHCEDINLVKGGVVNADEHTEAMGYRGISNAVEDIIAARDIMLARETGVHLHLCHCSTKDSVRMVKEAKEEGLFVTAEVCPHHFTLTSEDIVEGDTNFKMNPPLRTKEDVEALRQGLKDDIMDVISTDHAPHAASEKLKGMDAAPFGIVGLETAVPLTVTELVEKGILTPMQMAEKMSYNPAKVIGVDRGSLEAGKEADIVIINPKEEYIIDASCFASKGRNTPFNGWKVRGKVKMTICGGRIVYDDSKK</sequence>
<dbReference type="PANTHER" id="PTHR43668">
    <property type="entry name" value="ALLANTOINASE"/>
    <property type="match status" value="1"/>
</dbReference>
<dbReference type="EC" id="3.5.2.3" evidence="6"/>
<gene>
    <name evidence="6" type="primary">pyrC</name>
    <name evidence="8" type="ORF">C7383_116101</name>
</gene>
<feature type="binding site" evidence="6">
    <location>
        <position position="235"/>
    </location>
    <ligand>
        <name>Zn(2+)</name>
        <dbReference type="ChEBI" id="CHEBI:29105"/>
        <label>2</label>
    </ligand>
</feature>
<dbReference type="Pfam" id="PF12890">
    <property type="entry name" value="DHOase"/>
    <property type="match status" value="1"/>
</dbReference>
<keyword evidence="6" id="KW-0862">Zinc</keyword>
<dbReference type="HAMAP" id="MF_00220_B">
    <property type="entry name" value="PyrC_classI_B"/>
    <property type="match status" value="1"/>
</dbReference>
<evidence type="ECO:0000256" key="2">
    <source>
        <dbReference type="ARBA" id="ARBA00010286"/>
    </source>
</evidence>
<organism evidence="8 9">
    <name type="scientific">Murimonas intestini</name>
    <dbReference type="NCBI Taxonomy" id="1337051"/>
    <lineage>
        <taxon>Bacteria</taxon>
        <taxon>Bacillati</taxon>
        <taxon>Bacillota</taxon>
        <taxon>Clostridia</taxon>
        <taxon>Lachnospirales</taxon>
        <taxon>Lachnospiraceae</taxon>
        <taxon>Murimonas</taxon>
    </lineage>
</organism>
<reference evidence="8 9" key="1">
    <citation type="submission" date="2018-05" db="EMBL/GenBank/DDBJ databases">
        <authorList>
            <person name="Goeker M."/>
            <person name="Huntemann M."/>
            <person name="Clum A."/>
            <person name="Pillay M."/>
            <person name="Palaniappan K."/>
            <person name="Varghese N."/>
            <person name="Mikhailova N."/>
            <person name="Stamatis D."/>
            <person name="Reddy T."/>
            <person name="Daum C."/>
            <person name="Shapiro N."/>
            <person name="Ivanova N."/>
            <person name="Kyrpides N."/>
            <person name="Woyke T."/>
        </authorList>
    </citation>
    <scope>NUCLEOTIDE SEQUENCE [LARGE SCALE GENOMIC DNA]</scope>
    <source>
        <strain evidence="8 9">DSM 26524</strain>
    </source>
</reference>
<dbReference type="GO" id="GO:0005737">
    <property type="term" value="C:cytoplasm"/>
    <property type="evidence" value="ECO:0007669"/>
    <property type="project" value="TreeGrafter"/>
</dbReference>
<protein>
    <recommendedName>
        <fullName evidence="6">Dihydroorotase</fullName>
        <shortName evidence="6">DHOase</shortName>
        <ecNumber evidence="6">3.5.2.3</ecNumber>
    </recommendedName>
</protein>
<dbReference type="EMBL" id="QGGY01000016">
    <property type="protein sequence ID" value="PWJ72787.1"/>
    <property type="molecule type" value="Genomic_DNA"/>
</dbReference>
<feature type="binding site" evidence="6">
    <location>
        <position position="63"/>
    </location>
    <ligand>
        <name>Zn(2+)</name>
        <dbReference type="ChEBI" id="CHEBI:29105"/>
        <label>1</label>
    </ligand>
</feature>
<dbReference type="GO" id="GO:0004151">
    <property type="term" value="F:dihydroorotase activity"/>
    <property type="evidence" value="ECO:0007669"/>
    <property type="project" value="UniProtKB-UniRule"/>
</dbReference>
<feature type="binding site" evidence="6">
    <location>
        <position position="308"/>
    </location>
    <ligand>
        <name>Zn(2+)</name>
        <dbReference type="ChEBI" id="CHEBI:29105"/>
        <label>1</label>
    </ligand>
</feature>
<keyword evidence="4 6" id="KW-0378">Hydrolase</keyword>
<dbReference type="GO" id="GO:0008270">
    <property type="term" value="F:zinc ion binding"/>
    <property type="evidence" value="ECO:0007669"/>
    <property type="project" value="UniProtKB-UniRule"/>
</dbReference>
<feature type="binding site" evidence="6">
    <location>
        <position position="312"/>
    </location>
    <ligand>
        <name>substrate</name>
    </ligand>
</feature>
<dbReference type="AlphaFoldDB" id="A0AB73SZB7"/>
<comment type="catalytic activity">
    <reaction evidence="6">
        <text>(S)-dihydroorotate + H2O = N-carbamoyl-L-aspartate + H(+)</text>
        <dbReference type="Rhea" id="RHEA:24296"/>
        <dbReference type="ChEBI" id="CHEBI:15377"/>
        <dbReference type="ChEBI" id="CHEBI:15378"/>
        <dbReference type="ChEBI" id="CHEBI:30864"/>
        <dbReference type="ChEBI" id="CHEBI:32814"/>
        <dbReference type="EC" id="3.5.2.3"/>
    </reaction>
</comment>
<evidence type="ECO:0000259" key="7">
    <source>
        <dbReference type="Pfam" id="PF12890"/>
    </source>
</evidence>
<feature type="binding site" evidence="6">
    <location>
        <position position="155"/>
    </location>
    <ligand>
        <name>Zn(2+)</name>
        <dbReference type="ChEBI" id="CHEBI:29105"/>
        <label>1</label>
    </ligand>
</feature>
<comment type="similarity">
    <text evidence="2 6">Belongs to the metallo-dependent hydrolases superfamily. DHOase family. Class I DHOase subfamily.</text>
</comment>
<dbReference type="PROSITE" id="PS00482">
    <property type="entry name" value="DIHYDROOROTASE_1"/>
    <property type="match status" value="1"/>
</dbReference>
<dbReference type="InterPro" id="IPR004722">
    <property type="entry name" value="DHOase"/>
</dbReference>
<keyword evidence="5 6" id="KW-0665">Pyrimidine biosynthesis</keyword>
<dbReference type="Gene3D" id="2.30.40.10">
    <property type="entry name" value="Urease, subunit C, domain 1"/>
    <property type="match status" value="1"/>
</dbReference>
<dbReference type="InterPro" id="IPR050138">
    <property type="entry name" value="DHOase/Allantoinase_Hydrolase"/>
</dbReference>
<comment type="function">
    <text evidence="1 6">Catalyzes the reversible cyclization of carbamoyl aspartate to dihydroorotate.</text>
</comment>
<evidence type="ECO:0000256" key="4">
    <source>
        <dbReference type="ARBA" id="ARBA00022801"/>
    </source>
</evidence>
<feature type="binding site" evidence="6">
    <location>
        <position position="155"/>
    </location>
    <ligand>
        <name>Zn(2+)</name>
        <dbReference type="ChEBI" id="CHEBI:29105"/>
        <label>2</label>
    </ligand>
</feature>
<evidence type="ECO:0000256" key="3">
    <source>
        <dbReference type="ARBA" id="ARBA00022723"/>
    </source>
</evidence>
<dbReference type="NCBIfam" id="TIGR00857">
    <property type="entry name" value="pyrC_multi"/>
    <property type="match status" value="1"/>
</dbReference>
<evidence type="ECO:0000256" key="5">
    <source>
        <dbReference type="ARBA" id="ARBA00022975"/>
    </source>
</evidence>
<feature type="binding site" evidence="6">
    <location>
        <begin position="326"/>
        <end position="327"/>
    </location>
    <ligand>
        <name>substrate</name>
    </ligand>
</feature>
<dbReference type="Proteomes" id="UP000245412">
    <property type="component" value="Unassembled WGS sequence"/>
</dbReference>